<dbReference type="InterPro" id="IPR016134">
    <property type="entry name" value="Dockerin_dom"/>
</dbReference>
<dbReference type="InterPro" id="IPR036439">
    <property type="entry name" value="Dockerin_dom_sf"/>
</dbReference>
<evidence type="ECO:0000259" key="1">
    <source>
        <dbReference type="PROSITE" id="PS51766"/>
    </source>
</evidence>
<dbReference type="KEGG" id="pyg:AWM70_00210"/>
<dbReference type="SUPFAM" id="SSF75005">
    <property type="entry name" value="Arabinanase/levansucrase/invertase"/>
    <property type="match status" value="1"/>
</dbReference>
<dbReference type="CDD" id="cd14256">
    <property type="entry name" value="Dockerin_I"/>
    <property type="match status" value="1"/>
</dbReference>
<dbReference type="Proteomes" id="UP000092573">
    <property type="component" value="Chromosome"/>
</dbReference>
<dbReference type="InterPro" id="IPR002105">
    <property type="entry name" value="Dockerin_1_rpt"/>
</dbReference>
<dbReference type="SUPFAM" id="SSF63446">
    <property type="entry name" value="Type I dockerin domain"/>
    <property type="match status" value="1"/>
</dbReference>
<dbReference type="GO" id="GO:0000272">
    <property type="term" value="P:polysaccharide catabolic process"/>
    <property type="evidence" value="ECO:0007669"/>
    <property type="project" value="InterPro"/>
</dbReference>
<dbReference type="AlphaFoldDB" id="A0A1B1MVK5"/>
<dbReference type="Pfam" id="PF18998">
    <property type="entry name" value="Flg_new_2"/>
    <property type="match status" value="1"/>
</dbReference>
<sequence length="492" mass="53471">MYAAWSEQKEFMNNQMQQETEIRVMKWDGSQWSSADDGSGLNFMSSSSASSPSLTVYQGCLYAIWTEAETSSMGGYPFNQVMVKKNCGEGWVSTTNGNNPVSGSGRGELPVLLVYQDDLYAAWMGTSDGSTGRKIQVKKYDGNVWTSEAEDMTFVPNGTAFGPRLAVYQDELYLTWSEQMADSPYYSYIPVMKRTINSAGKVSWVNVSGNLGITNTTTSAGSPVLQAYNGLLYAVWRDNNPTQLKISSFDGSTWSSVGSGNLDKAAGDKSQDPNLFVYNQKLVAVWNDLDSQGFHWNSRVEEFDGTNWSPADQGLPDTNTGNVTSFALLNNAMYLAWSDVSKIYVSERREDSTPQQVTVSYLQGDHGTLSGANEQVEIGGHPAAVPTVSPDDGYHFAGWSSDGGITKLSSQEVAALTVTADVTYTAYYTKFVMGDADGDGKVTAADALLLSKYIKGKITLTPEQLQALDMNGDGQWDDEDIKTILAITAGKG</sequence>
<evidence type="ECO:0000313" key="3">
    <source>
        <dbReference type="Proteomes" id="UP000092573"/>
    </source>
</evidence>
<protein>
    <recommendedName>
        <fullName evidence="1">Dockerin domain-containing protein</fullName>
    </recommendedName>
</protein>
<dbReference type="InterPro" id="IPR044060">
    <property type="entry name" value="Bacterial_rp_domain"/>
</dbReference>
<name>A0A1B1MVK5_9BACL</name>
<dbReference type="Gene3D" id="1.10.1330.10">
    <property type="entry name" value="Dockerin domain"/>
    <property type="match status" value="1"/>
</dbReference>
<dbReference type="Pfam" id="PF00404">
    <property type="entry name" value="Dockerin_1"/>
    <property type="match status" value="1"/>
</dbReference>
<dbReference type="PROSITE" id="PS51766">
    <property type="entry name" value="DOCKERIN"/>
    <property type="match status" value="1"/>
</dbReference>
<keyword evidence="3" id="KW-1185">Reference proteome</keyword>
<gene>
    <name evidence="2" type="ORF">AWM70_00210</name>
</gene>
<dbReference type="GO" id="GO:0004553">
    <property type="term" value="F:hydrolase activity, hydrolyzing O-glycosyl compounds"/>
    <property type="evidence" value="ECO:0007669"/>
    <property type="project" value="InterPro"/>
</dbReference>
<reference evidence="2 3" key="1">
    <citation type="submission" date="2016-01" db="EMBL/GenBank/DDBJ databases">
        <title>Complete Genome Sequence of Paenibacillus yonginensis DCY84, a novel Plant Growth-Promoting Bacteria with Elicitation of Induced Systemic Resistance.</title>
        <authorList>
            <person name="Kim Y.J."/>
            <person name="Yang D.C."/>
            <person name="Sukweenadhi J."/>
        </authorList>
    </citation>
    <scope>NUCLEOTIDE SEQUENCE [LARGE SCALE GENOMIC DNA]</scope>
    <source>
        <strain evidence="2 3">DCY84</strain>
    </source>
</reference>
<proteinExistence type="predicted"/>
<organism evidence="2 3">
    <name type="scientific">Paenibacillus yonginensis</name>
    <dbReference type="NCBI Taxonomy" id="1462996"/>
    <lineage>
        <taxon>Bacteria</taxon>
        <taxon>Bacillati</taxon>
        <taxon>Bacillota</taxon>
        <taxon>Bacilli</taxon>
        <taxon>Bacillales</taxon>
        <taxon>Paenibacillaceae</taxon>
        <taxon>Paenibacillus</taxon>
    </lineage>
</organism>
<dbReference type="STRING" id="1462996.AWM70_00210"/>
<accession>A0A1B1MVK5</accession>
<dbReference type="InterPro" id="IPR023296">
    <property type="entry name" value="Glyco_hydro_beta-prop_sf"/>
</dbReference>
<dbReference type="EMBL" id="CP014167">
    <property type="protein sequence ID" value="ANS73199.1"/>
    <property type="molecule type" value="Genomic_DNA"/>
</dbReference>
<feature type="domain" description="Dockerin" evidence="1">
    <location>
        <begin position="429"/>
        <end position="492"/>
    </location>
</feature>
<evidence type="ECO:0000313" key="2">
    <source>
        <dbReference type="EMBL" id="ANS73199.1"/>
    </source>
</evidence>